<proteinExistence type="predicted"/>
<gene>
    <name evidence="2" type="ORF">METZ01_LOCUS132231</name>
</gene>
<sequence length="24" mass="2772">MIDSNMKKTPRPQPKESIDELEAN</sequence>
<evidence type="ECO:0000256" key="1">
    <source>
        <dbReference type="SAM" id="MobiDB-lite"/>
    </source>
</evidence>
<dbReference type="AlphaFoldDB" id="A0A381YSB4"/>
<name>A0A381YSB4_9ZZZZ</name>
<accession>A0A381YSB4</accession>
<dbReference type="EMBL" id="UINC01018827">
    <property type="protein sequence ID" value="SVA79377.1"/>
    <property type="molecule type" value="Genomic_DNA"/>
</dbReference>
<organism evidence="2">
    <name type="scientific">marine metagenome</name>
    <dbReference type="NCBI Taxonomy" id="408172"/>
    <lineage>
        <taxon>unclassified sequences</taxon>
        <taxon>metagenomes</taxon>
        <taxon>ecological metagenomes</taxon>
    </lineage>
</organism>
<reference evidence="2" key="1">
    <citation type="submission" date="2018-05" db="EMBL/GenBank/DDBJ databases">
        <authorList>
            <person name="Lanie J.A."/>
            <person name="Ng W.-L."/>
            <person name="Kazmierczak K.M."/>
            <person name="Andrzejewski T.M."/>
            <person name="Davidsen T.M."/>
            <person name="Wayne K.J."/>
            <person name="Tettelin H."/>
            <person name="Glass J.I."/>
            <person name="Rusch D."/>
            <person name="Podicherti R."/>
            <person name="Tsui H.-C.T."/>
            <person name="Winkler M.E."/>
        </authorList>
    </citation>
    <scope>NUCLEOTIDE SEQUENCE</scope>
</reference>
<protein>
    <submittedName>
        <fullName evidence="2">Uncharacterized protein</fullName>
    </submittedName>
</protein>
<evidence type="ECO:0000313" key="2">
    <source>
        <dbReference type="EMBL" id="SVA79377.1"/>
    </source>
</evidence>
<feature type="region of interest" description="Disordered" evidence="1">
    <location>
        <begin position="1"/>
        <end position="24"/>
    </location>
</feature>